<evidence type="ECO:0000256" key="1">
    <source>
        <dbReference type="SAM" id="Phobius"/>
    </source>
</evidence>
<keyword evidence="1" id="KW-1133">Transmembrane helix</keyword>
<reference evidence="2" key="1">
    <citation type="journal article" date="2014" name="Front. Microbiol.">
        <title>High frequency of phylogenetically diverse reductive dehalogenase-homologous genes in deep subseafloor sedimentary metagenomes.</title>
        <authorList>
            <person name="Kawai M."/>
            <person name="Futagami T."/>
            <person name="Toyoda A."/>
            <person name="Takaki Y."/>
            <person name="Nishi S."/>
            <person name="Hori S."/>
            <person name="Arai W."/>
            <person name="Tsubouchi T."/>
            <person name="Morono Y."/>
            <person name="Uchiyama I."/>
            <person name="Ito T."/>
            <person name="Fujiyama A."/>
            <person name="Inagaki F."/>
            <person name="Takami H."/>
        </authorList>
    </citation>
    <scope>NUCLEOTIDE SEQUENCE</scope>
    <source>
        <strain evidence="2">Expedition CK06-06</strain>
    </source>
</reference>
<dbReference type="AlphaFoldDB" id="X0X8E8"/>
<accession>X0X8E8</accession>
<gene>
    <name evidence="2" type="ORF">S01H1_47400</name>
</gene>
<evidence type="ECO:0008006" key="3">
    <source>
        <dbReference type="Google" id="ProtNLM"/>
    </source>
</evidence>
<name>X0X8E8_9ZZZZ</name>
<keyword evidence="1" id="KW-0472">Membrane</keyword>
<feature type="transmembrane region" description="Helical" evidence="1">
    <location>
        <begin position="60"/>
        <end position="79"/>
    </location>
</feature>
<comment type="caution">
    <text evidence="2">The sequence shown here is derived from an EMBL/GenBank/DDBJ whole genome shotgun (WGS) entry which is preliminary data.</text>
</comment>
<sequence>MLLIAALLSVDSLHFVFARLLLSYVSPGVSAMYVMAIATAEVGLLGLAQRRLHLSVLREHRWFLLSIGFLVAASTNMTYEAVSFIDPGTASLLSQASVLF</sequence>
<feature type="non-terminal residue" evidence="2">
    <location>
        <position position="100"/>
    </location>
</feature>
<keyword evidence="1" id="KW-0812">Transmembrane</keyword>
<feature type="transmembrane region" description="Helical" evidence="1">
    <location>
        <begin position="28"/>
        <end position="48"/>
    </location>
</feature>
<evidence type="ECO:0000313" key="2">
    <source>
        <dbReference type="EMBL" id="GAG21251.1"/>
    </source>
</evidence>
<dbReference type="EMBL" id="BARS01030389">
    <property type="protein sequence ID" value="GAG21251.1"/>
    <property type="molecule type" value="Genomic_DNA"/>
</dbReference>
<proteinExistence type="predicted"/>
<organism evidence="2">
    <name type="scientific">marine sediment metagenome</name>
    <dbReference type="NCBI Taxonomy" id="412755"/>
    <lineage>
        <taxon>unclassified sequences</taxon>
        <taxon>metagenomes</taxon>
        <taxon>ecological metagenomes</taxon>
    </lineage>
</organism>
<protein>
    <recommendedName>
        <fullName evidence="3">EamA domain-containing protein</fullName>
    </recommendedName>
</protein>